<proteinExistence type="inferred from homology"/>
<name>A0AA41QUX5_9MICO</name>
<dbReference type="SUPFAM" id="SSF54427">
    <property type="entry name" value="NTF2-like"/>
    <property type="match status" value="1"/>
</dbReference>
<dbReference type="RefSeq" id="WP_243011377.1">
    <property type="nucleotide sequence ID" value="NZ_JALGAR010000001.1"/>
</dbReference>
<accession>A0AA41QUX5</accession>
<dbReference type="AlphaFoldDB" id="A0AA41QUX5"/>
<dbReference type="Pfam" id="PF17775">
    <property type="entry name" value="YchJ_M-like"/>
    <property type="match status" value="1"/>
</dbReference>
<comment type="similarity">
    <text evidence="1 2">Belongs to the UPF0225 family.</text>
</comment>
<sequence>MPNPRDPRADPAAQRPERCPCLSGERYSECCGPLHAGVTPAPTAERLMRSRYSAFVLGDVDYLLDTWHPSTRPGQFELDDTLRWTRLDIERVESGGPFDSAGLVEFTAYCRQGGVRSAQHEVSRFTRVAHRWYYLDAEG</sequence>
<dbReference type="Pfam" id="PF02810">
    <property type="entry name" value="SEC-C"/>
    <property type="match status" value="1"/>
</dbReference>
<comment type="caution">
    <text evidence="4">The sequence shown here is derived from an EMBL/GenBank/DDBJ whole genome shotgun (WGS) entry which is preliminary data.</text>
</comment>
<dbReference type="Proteomes" id="UP001165341">
    <property type="component" value="Unassembled WGS sequence"/>
</dbReference>
<dbReference type="Gene3D" id="3.10.450.50">
    <property type="match status" value="1"/>
</dbReference>
<dbReference type="InterPro" id="IPR004027">
    <property type="entry name" value="SEC_C_motif"/>
</dbReference>
<evidence type="ECO:0000313" key="4">
    <source>
        <dbReference type="EMBL" id="MCI4657477.1"/>
    </source>
</evidence>
<protein>
    <recommendedName>
        <fullName evidence="2">UPF0225 protein MQH31_06590</fullName>
    </recommendedName>
</protein>
<organism evidence="4 5">
    <name type="scientific">Cryobacterium zhongshanensis</name>
    <dbReference type="NCBI Taxonomy" id="2928153"/>
    <lineage>
        <taxon>Bacteria</taxon>
        <taxon>Bacillati</taxon>
        <taxon>Actinomycetota</taxon>
        <taxon>Actinomycetes</taxon>
        <taxon>Micrococcales</taxon>
        <taxon>Microbacteriaceae</taxon>
        <taxon>Cryobacterium</taxon>
    </lineage>
</organism>
<evidence type="ECO:0000256" key="1">
    <source>
        <dbReference type="ARBA" id="ARBA00010839"/>
    </source>
</evidence>
<dbReference type="EMBL" id="JALGAR010000001">
    <property type="protein sequence ID" value="MCI4657477.1"/>
    <property type="molecule type" value="Genomic_DNA"/>
</dbReference>
<dbReference type="InterPro" id="IPR048469">
    <property type="entry name" value="YchJ-like_M"/>
</dbReference>
<feature type="domain" description="YchJ-like middle NTF2-like" evidence="3">
    <location>
        <begin position="43"/>
        <end position="137"/>
    </location>
</feature>
<evidence type="ECO:0000256" key="2">
    <source>
        <dbReference type="HAMAP-Rule" id="MF_00612"/>
    </source>
</evidence>
<dbReference type="PANTHER" id="PTHR33747:SF1">
    <property type="entry name" value="ADENYLATE CYCLASE-ASSOCIATED CAP C-TERMINAL DOMAIN-CONTAINING PROTEIN"/>
    <property type="match status" value="1"/>
</dbReference>
<dbReference type="InterPro" id="IPR023006">
    <property type="entry name" value="YchJ-like"/>
</dbReference>
<keyword evidence="5" id="KW-1185">Reference proteome</keyword>
<dbReference type="PANTHER" id="PTHR33747">
    <property type="entry name" value="UPF0225 PROTEIN SCO1677"/>
    <property type="match status" value="1"/>
</dbReference>
<evidence type="ECO:0000259" key="3">
    <source>
        <dbReference type="Pfam" id="PF17775"/>
    </source>
</evidence>
<dbReference type="InterPro" id="IPR032710">
    <property type="entry name" value="NTF2-like_dom_sf"/>
</dbReference>
<reference evidence="4" key="1">
    <citation type="submission" date="2022-03" db="EMBL/GenBank/DDBJ databases">
        <title>Cryobacterium sp. nov. strain ZS14-85, isolated from Antarctic soil.</title>
        <authorList>
            <person name="Li J."/>
            <person name="Niu G."/>
        </authorList>
    </citation>
    <scope>NUCLEOTIDE SEQUENCE</scope>
    <source>
        <strain evidence="4">ZS14-85</strain>
    </source>
</reference>
<dbReference type="HAMAP" id="MF_00612">
    <property type="entry name" value="UPF0225"/>
    <property type="match status" value="1"/>
</dbReference>
<evidence type="ECO:0000313" key="5">
    <source>
        <dbReference type="Proteomes" id="UP001165341"/>
    </source>
</evidence>
<gene>
    <name evidence="4" type="ORF">MQH31_06590</name>
</gene>